<name>A0A395J8A0_9HELO</name>
<evidence type="ECO:0000313" key="2">
    <source>
        <dbReference type="Proteomes" id="UP000249056"/>
    </source>
</evidence>
<sequence length="73" mass="8487">MIIFLHFVVIPTKTHGWGDWSTKGVHIQVIGEDLLREIHKNLISSAFVLRCITWVVLYDTLARPPFKIMRSQL</sequence>
<keyword evidence="2" id="KW-1185">Reference proteome</keyword>
<organism evidence="1 2">
    <name type="scientific">Monilinia fructigena</name>
    <dbReference type="NCBI Taxonomy" id="38457"/>
    <lineage>
        <taxon>Eukaryota</taxon>
        <taxon>Fungi</taxon>
        <taxon>Dikarya</taxon>
        <taxon>Ascomycota</taxon>
        <taxon>Pezizomycotina</taxon>
        <taxon>Leotiomycetes</taxon>
        <taxon>Helotiales</taxon>
        <taxon>Sclerotiniaceae</taxon>
        <taxon>Monilinia</taxon>
    </lineage>
</organism>
<proteinExistence type="predicted"/>
<dbReference type="AlphaFoldDB" id="A0A395J8A0"/>
<dbReference type="Proteomes" id="UP000249056">
    <property type="component" value="Unassembled WGS sequence"/>
</dbReference>
<reference evidence="1 2" key="1">
    <citation type="submission" date="2018-06" db="EMBL/GenBank/DDBJ databases">
        <title>Genome Sequence of the Brown Rot Fungal Pathogen Monilinia fructigena.</title>
        <authorList>
            <person name="Landi L."/>
            <person name="De Miccolis Angelini R.M."/>
            <person name="Pollastro S."/>
            <person name="Abate D."/>
            <person name="Faretra F."/>
            <person name="Romanazzi G."/>
        </authorList>
    </citation>
    <scope>NUCLEOTIDE SEQUENCE [LARGE SCALE GENOMIC DNA]</scope>
    <source>
        <strain evidence="1 2">Mfrg269</strain>
    </source>
</reference>
<protein>
    <submittedName>
        <fullName evidence="1">Uncharacterized protein</fullName>
    </submittedName>
</protein>
<dbReference type="EMBL" id="QKRW01000001">
    <property type="protein sequence ID" value="RAL68712.1"/>
    <property type="molecule type" value="Genomic_DNA"/>
</dbReference>
<evidence type="ECO:0000313" key="1">
    <source>
        <dbReference type="EMBL" id="RAL68712.1"/>
    </source>
</evidence>
<comment type="caution">
    <text evidence="1">The sequence shown here is derived from an EMBL/GenBank/DDBJ whole genome shotgun (WGS) entry which is preliminary data.</text>
</comment>
<accession>A0A395J8A0</accession>
<gene>
    <name evidence="1" type="ORF">DID88_007415</name>
</gene>